<evidence type="ECO:0000313" key="10">
    <source>
        <dbReference type="Proteomes" id="UP000179627"/>
    </source>
</evidence>
<feature type="binding site" evidence="6">
    <location>
        <position position="75"/>
    </location>
    <ligand>
        <name>ATP</name>
        <dbReference type="ChEBI" id="CHEBI:30616"/>
    </ligand>
</feature>
<accession>A0A1S1RIZ1</accession>
<evidence type="ECO:0000256" key="1">
    <source>
        <dbReference type="ARBA" id="ARBA00022679"/>
    </source>
</evidence>
<comment type="caution">
    <text evidence="9">The sequence shown here is derived from an EMBL/GenBank/DDBJ whole genome shotgun (WGS) entry which is preliminary data.</text>
</comment>
<keyword evidence="3" id="KW-0418">Kinase</keyword>
<proteinExistence type="predicted"/>
<keyword evidence="10" id="KW-1185">Reference proteome</keyword>
<dbReference type="InterPro" id="IPR013222">
    <property type="entry name" value="Glyco_hyd_98_carb-bd"/>
</dbReference>
<dbReference type="InterPro" id="IPR008271">
    <property type="entry name" value="Ser/Thr_kinase_AS"/>
</dbReference>
<dbReference type="InterPro" id="IPR017441">
    <property type="entry name" value="Protein_kinase_ATP_BS"/>
</dbReference>
<sequence>MPSDVPAGSTAGSQPPQSVPPGVSSSPDWDPVFMSLRDDDPRRISGYSLRARIGEGGMGAVYLSYTPGGRPVAVKVARAEFATDPDFRRRFATEVRIAQQVQGLYTAPVIDSDPHGDRPWLATAYVPGPSLAGAVSRLGPLPEETVLVLIAGIAEALQVIHRAGIIHRDLKPGNVILAVDGPRVIDFGISRAAMASSAARTQTGAQIGTPAFMAPEQVRGAGLGPSADVFALGATAYYAVTGELPFGADAAVFHRVLNEEPDWERCPPRLRTVLAPCVLKDPAGRPAPERLIELCRAVSADDRLRAGEGWLPPTVAADLTRYALAAPPDPEPVISPPPLQPTGFAGVAPPSDTADGPRPWAPPPDGPRPPASGWPAKPVWLAASVIAAVVVLVVVLVSISGDDGGDELSGLPPASQVPLPRSPGSELPPSGTDGEQGGTEQPSTTATDAPVADEVVYLADLEAVETDGFVESSGGDSAADAEVSGVAYPRSVLLWTGDEDSRWPGRARAEFNLGRSRQRLQATIGLSDKSISSARYRVEIHGDGRLLMSEQLSVGSAVPADIDVKGILRLRISIFHLGGDTEERYPGYLDSSVVLGDARVSASQTGG</sequence>
<dbReference type="InterPro" id="IPR011009">
    <property type="entry name" value="Kinase-like_dom_sf"/>
</dbReference>
<dbReference type="Proteomes" id="UP000179627">
    <property type="component" value="Unassembled WGS sequence"/>
</dbReference>
<reference evidence="10" key="1">
    <citation type="submission" date="2016-07" db="EMBL/GenBank/DDBJ databases">
        <title>Sequence Frankia sp. strain CcI1.17.</title>
        <authorList>
            <person name="Ghodhbane-Gtari F."/>
            <person name="Swanson E."/>
            <person name="Gueddou A."/>
            <person name="Morris K."/>
            <person name="Hezbri K."/>
            <person name="Ktari A."/>
            <person name="Nouioui I."/>
            <person name="Abebe-Akele F."/>
            <person name="Simpson S."/>
            <person name="Thomas K."/>
            <person name="Gtari M."/>
            <person name="Tisa L.S."/>
            <person name="Hurst S."/>
        </authorList>
    </citation>
    <scope>NUCLEOTIDE SEQUENCE [LARGE SCALE GENOMIC DNA]</scope>
    <source>
        <strain evidence="10">Cc1.17</strain>
    </source>
</reference>
<dbReference type="PANTHER" id="PTHR43289:SF34">
    <property type="entry name" value="SERINE_THREONINE-PROTEIN KINASE YBDM-RELATED"/>
    <property type="match status" value="1"/>
</dbReference>
<gene>
    <name evidence="9" type="ORF">CC117_31850</name>
</gene>
<evidence type="ECO:0000256" key="5">
    <source>
        <dbReference type="ARBA" id="ARBA00023170"/>
    </source>
</evidence>
<dbReference type="GO" id="GO:0005524">
    <property type="term" value="F:ATP binding"/>
    <property type="evidence" value="ECO:0007669"/>
    <property type="project" value="UniProtKB-UniRule"/>
</dbReference>
<dbReference type="InterPro" id="IPR038637">
    <property type="entry name" value="NPCBM_sf"/>
</dbReference>
<feature type="compositionally biased region" description="Low complexity" evidence="7">
    <location>
        <begin position="12"/>
        <end position="27"/>
    </location>
</feature>
<feature type="region of interest" description="Disordered" evidence="7">
    <location>
        <begin position="1"/>
        <end position="31"/>
    </location>
</feature>
<protein>
    <recommendedName>
        <fullName evidence="8">Protein kinase domain-containing protein</fullName>
    </recommendedName>
</protein>
<feature type="compositionally biased region" description="Polar residues" evidence="7">
    <location>
        <begin position="438"/>
        <end position="447"/>
    </location>
</feature>
<dbReference type="PROSITE" id="PS50011">
    <property type="entry name" value="PROTEIN_KINASE_DOM"/>
    <property type="match status" value="1"/>
</dbReference>
<keyword evidence="2 6" id="KW-0547">Nucleotide-binding</keyword>
<feature type="region of interest" description="Disordered" evidence="7">
    <location>
        <begin position="327"/>
        <end position="372"/>
    </location>
</feature>
<evidence type="ECO:0000256" key="3">
    <source>
        <dbReference type="ARBA" id="ARBA00022777"/>
    </source>
</evidence>
<feature type="region of interest" description="Disordered" evidence="7">
    <location>
        <begin position="407"/>
        <end position="450"/>
    </location>
</feature>
<dbReference type="Gene3D" id="3.30.200.20">
    <property type="entry name" value="Phosphorylase Kinase, domain 1"/>
    <property type="match status" value="1"/>
</dbReference>
<evidence type="ECO:0000256" key="2">
    <source>
        <dbReference type="ARBA" id="ARBA00022741"/>
    </source>
</evidence>
<dbReference type="GO" id="GO:0004674">
    <property type="term" value="F:protein serine/threonine kinase activity"/>
    <property type="evidence" value="ECO:0007669"/>
    <property type="project" value="TreeGrafter"/>
</dbReference>
<keyword evidence="4 6" id="KW-0067">ATP-binding</keyword>
<evidence type="ECO:0000256" key="4">
    <source>
        <dbReference type="ARBA" id="ARBA00022840"/>
    </source>
</evidence>
<dbReference type="PROSITE" id="PS00108">
    <property type="entry name" value="PROTEIN_KINASE_ST"/>
    <property type="match status" value="1"/>
</dbReference>
<dbReference type="SUPFAM" id="SSF56112">
    <property type="entry name" value="Protein kinase-like (PK-like)"/>
    <property type="match status" value="1"/>
</dbReference>
<dbReference type="PANTHER" id="PTHR43289">
    <property type="entry name" value="MITOGEN-ACTIVATED PROTEIN KINASE KINASE KINASE 20-RELATED"/>
    <property type="match status" value="1"/>
</dbReference>
<keyword evidence="5" id="KW-0675">Receptor</keyword>
<evidence type="ECO:0000313" key="9">
    <source>
        <dbReference type="EMBL" id="OHV45365.1"/>
    </source>
</evidence>
<dbReference type="EMBL" id="MBLM01000010">
    <property type="protein sequence ID" value="OHV45365.1"/>
    <property type="molecule type" value="Genomic_DNA"/>
</dbReference>
<dbReference type="Pfam" id="PF08305">
    <property type="entry name" value="NPCBM"/>
    <property type="match status" value="1"/>
</dbReference>
<evidence type="ECO:0000256" key="7">
    <source>
        <dbReference type="SAM" id="MobiDB-lite"/>
    </source>
</evidence>
<dbReference type="Gene3D" id="1.10.510.10">
    <property type="entry name" value="Transferase(Phosphotransferase) domain 1"/>
    <property type="match status" value="1"/>
</dbReference>
<dbReference type="InterPro" id="IPR008979">
    <property type="entry name" value="Galactose-bd-like_sf"/>
</dbReference>
<keyword evidence="1" id="KW-0808">Transferase</keyword>
<feature type="compositionally biased region" description="Pro residues" evidence="7">
    <location>
        <begin position="327"/>
        <end position="340"/>
    </location>
</feature>
<evidence type="ECO:0000259" key="8">
    <source>
        <dbReference type="PROSITE" id="PS50011"/>
    </source>
</evidence>
<dbReference type="AlphaFoldDB" id="A0A1S1RIZ1"/>
<dbReference type="Pfam" id="PF00069">
    <property type="entry name" value="Pkinase"/>
    <property type="match status" value="1"/>
</dbReference>
<dbReference type="CDD" id="cd14014">
    <property type="entry name" value="STKc_PknB_like"/>
    <property type="match status" value="1"/>
</dbReference>
<organism evidence="9 10">
    <name type="scientific">Parafrankia colletiae</name>
    <dbReference type="NCBI Taxonomy" id="573497"/>
    <lineage>
        <taxon>Bacteria</taxon>
        <taxon>Bacillati</taxon>
        <taxon>Actinomycetota</taxon>
        <taxon>Actinomycetes</taxon>
        <taxon>Frankiales</taxon>
        <taxon>Frankiaceae</taxon>
        <taxon>Parafrankia</taxon>
    </lineage>
</organism>
<dbReference type="InterPro" id="IPR000719">
    <property type="entry name" value="Prot_kinase_dom"/>
</dbReference>
<dbReference type="Gene3D" id="2.60.120.1060">
    <property type="entry name" value="NPCBM/NEW2 domain"/>
    <property type="match status" value="1"/>
</dbReference>
<feature type="domain" description="Protein kinase" evidence="8">
    <location>
        <begin position="47"/>
        <end position="311"/>
    </location>
</feature>
<feature type="compositionally biased region" description="Pro residues" evidence="7">
    <location>
        <begin position="359"/>
        <end position="372"/>
    </location>
</feature>
<name>A0A1S1RIZ1_9ACTN</name>
<dbReference type="PROSITE" id="PS00107">
    <property type="entry name" value="PROTEIN_KINASE_ATP"/>
    <property type="match status" value="1"/>
</dbReference>
<dbReference type="SUPFAM" id="SSF49785">
    <property type="entry name" value="Galactose-binding domain-like"/>
    <property type="match status" value="1"/>
</dbReference>
<evidence type="ECO:0000256" key="6">
    <source>
        <dbReference type="PROSITE-ProRule" id="PRU10141"/>
    </source>
</evidence>
<dbReference type="SMART" id="SM00220">
    <property type="entry name" value="S_TKc"/>
    <property type="match status" value="1"/>
</dbReference>
<dbReference type="OrthoDB" id="9762169at2"/>